<dbReference type="RefSeq" id="XP_025475641.1">
    <property type="nucleotide sequence ID" value="XM_025626277.1"/>
</dbReference>
<comment type="similarity">
    <text evidence="1">Belongs to the short-chain dehydrogenases/reductases (SDR) family.</text>
</comment>
<evidence type="ECO:0000313" key="4">
    <source>
        <dbReference type="EMBL" id="PYH30163.1"/>
    </source>
</evidence>
<dbReference type="Gene3D" id="3.40.50.720">
    <property type="entry name" value="NAD(P)-binding Rossmann-like Domain"/>
    <property type="match status" value="1"/>
</dbReference>
<reference evidence="4" key="1">
    <citation type="submission" date="2016-12" db="EMBL/GenBank/DDBJ databases">
        <title>The genomes of Aspergillus section Nigri reveals drivers in fungal speciation.</title>
        <authorList>
            <consortium name="DOE Joint Genome Institute"/>
            <person name="Vesth T.C."/>
            <person name="Nybo J."/>
            <person name="Theobald S."/>
            <person name="Brandl J."/>
            <person name="Frisvad J.C."/>
            <person name="Nielsen K.F."/>
            <person name="Lyhne E.K."/>
            <person name="Kogle M.E."/>
            <person name="Kuo A."/>
            <person name="Riley R."/>
            <person name="Clum A."/>
            <person name="Nolan M."/>
            <person name="Lipzen A."/>
            <person name="Salamov A."/>
            <person name="Henrissat B."/>
            <person name="Wiebenga A."/>
            <person name="De Vries R.P."/>
            <person name="Grigoriev I.V."/>
            <person name="Mortensen U.H."/>
            <person name="Andersen M.R."/>
            <person name="Baker S.E."/>
        </authorList>
    </citation>
    <scope>NUCLEOTIDE SEQUENCE [LARGE SCALE GENOMIC DNA]</scope>
    <source>
        <strain evidence="4">CBS 115656</strain>
    </source>
</reference>
<dbReference type="PANTHER" id="PTHR48107">
    <property type="entry name" value="NADPH-DEPENDENT ALDEHYDE REDUCTASE-LIKE PROTEIN, CHLOROPLASTIC-RELATED"/>
    <property type="match status" value="1"/>
</dbReference>
<accession>A0A318YCQ9</accession>
<protein>
    <submittedName>
        <fullName evidence="4">Short chain dehydrogenase</fullName>
    </submittedName>
</protein>
<keyword evidence="2" id="KW-0521">NADP</keyword>
<dbReference type="FunFam" id="3.40.50.720:FF:000084">
    <property type="entry name" value="Short-chain dehydrogenase reductase"/>
    <property type="match status" value="1"/>
</dbReference>
<dbReference type="EMBL" id="KZ821483">
    <property type="protein sequence ID" value="PYH30163.1"/>
    <property type="molecule type" value="Genomic_DNA"/>
</dbReference>
<keyword evidence="5" id="KW-1185">Reference proteome</keyword>
<dbReference type="GO" id="GO:0016614">
    <property type="term" value="F:oxidoreductase activity, acting on CH-OH group of donors"/>
    <property type="evidence" value="ECO:0007669"/>
    <property type="project" value="UniProtKB-ARBA"/>
</dbReference>
<dbReference type="GeneID" id="37128733"/>
<dbReference type="InterPro" id="IPR002347">
    <property type="entry name" value="SDR_fam"/>
</dbReference>
<name>A0A318YCQ9_ASPNB</name>
<dbReference type="Proteomes" id="UP000247647">
    <property type="component" value="Unassembled WGS sequence"/>
</dbReference>
<evidence type="ECO:0000256" key="3">
    <source>
        <dbReference type="ARBA" id="ARBA00023002"/>
    </source>
</evidence>
<evidence type="ECO:0000256" key="2">
    <source>
        <dbReference type="ARBA" id="ARBA00022857"/>
    </source>
</evidence>
<dbReference type="PRINTS" id="PR00081">
    <property type="entry name" value="GDHRDH"/>
</dbReference>
<dbReference type="SUPFAM" id="SSF51735">
    <property type="entry name" value="NAD(P)-binding Rossmann-fold domains"/>
    <property type="match status" value="1"/>
</dbReference>
<dbReference type="AlphaFoldDB" id="A0A318YCQ9"/>
<keyword evidence="3" id="KW-0560">Oxidoreductase</keyword>
<dbReference type="PRINTS" id="PR00080">
    <property type="entry name" value="SDRFAMILY"/>
</dbReference>
<sequence>MCELQEVLQQMGLISRKEYSTYLSSEKVPLTLAGKVAIVTGGSRGIGAAVAIELAKRGTNVAITFVSPSSERRAEEVISKISGFRNGSRAIKIHADMHDLAAPQKIIAETIAAFGDAIDILVNNAGSAQVAPLGEITPDDVADLVNVNIRSVVFTTQAALPHLRSPGRILNLGCTLSRVAQPAGSVYTATKAAVEAMARCWAAELGPAGHTVNSVAPGLTGTDMNAHGTALPEQTVGVLKAMTPMGHRLGTPEDIALVVAMLTEPASQWITGQTIQACGGNYMS</sequence>
<dbReference type="PANTHER" id="PTHR48107:SF7">
    <property type="entry name" value="RE15974P"/>
    <property type="match status" value="1"/>
</dbReference>
<proteinExistence type="inferred from homology"/>
<organism evidence="4 5">
    <name type="scientific">Aspergillus neoniger (strain CBS 115656)</name>
    <dbReference type="NCBI Taxonomy" id="1448310"/>
    <lineage>
        <taxon>Eukaryota</taxon>
        <taxon>Fungi</taxon>
        <taxon>Dikarya</taxon>
        <taxon>Ascomycota</taxon>
        <taxon>Pezizomycotina</taxon>
        <taxon>Eurotiomycetes</taxon>
        <taxon>Eurotiomycetidae</taxon>
        <taxon>Eurotiales</taxon>
        <taxon>Aspergillaceae</taxon>
        <taxon>Aspergillus</taxon>
        <taxon>Aspergillus subgen. Circumdati</taxon>
    </lineage>
</organism>
<evidence type="ECO:0000256" key="1">
    <source>
        <dbReference type="ARBA" id="ARBA00006484"/>
    </source>
</evidence>
<dbReference type="InterPro" id="IPR036291">
    <property type="entry name" value="NAD(P)-bd_dom_sf"/>
</dbReference>
<dbReference type="OrthoDB" id="47007at2759"/>
<gene>
    <name evidence="4" type="ORF">BO87DRAFT_409940</name>
</gene>
<dbReference type="Pfam" id="PF13561">
    <property type="entry name" value="adh_short_C2"/>
    <property type="match status" value="1"/>
</dbReference>
<evidence type="ECO:0000313" key="5">
    <source>
        <dbReference type="Proteomes" id="UP000247647"/>
    </source>
</evidence>